<feature type="region of interest" description="Disordered" evidence="1">
    <location>
        <begin position="798"/>
        <end position="916"/>
    </location>
</feature>
<dbReference type="GO" id="GO:0034472">
    <property type="term" value="P:snRNA 3'-end processing"/>
    <property type="evidence" value="ECO:0007669"/>
    <property type="project" value="TreeGrafter"/>
</dbReference>
<feature type="region of interest" description="Disordered" evidence="1">
    <location>
        <begin position="708"/>
        <end position="770"/>
    </location>
</feature>
<evidence type="ECO:0000313" key="5">
    <source>
        <dbReference type="Proteomes" id="UP001432322"/>
    </source>
</evidence>
<sequence>MTIILFLVDTSASMVQRNYMGCSAIDTAKSIVQDILKQRQRDINNRQTDRYMLFSTEDFPFCVKAGWKEGSQTFHDQLKALRPCGKFPLKQAILSAFYFVNLNRAQTGVDYYGHGRFPHLQEPVILIIISDSTGVNEISNDFELRTDPKAAAPGTEYTEEAFRWDQRMFSIVLRMSARSPTESRHASSAPPLLEPGVIQRVCASTGGRSFSMTSHKQQLSVIEQLTQMIHNNGIVLRFEFPPSGYLPRNGVTENGDVTEEKKAEIAGDNLRRALEARPITFMITRNRAPGHWPIPEAFWPESVQSSAKLPVRKAHPMLTIADRPVEAMVNTEFPFDKYELDHMCPLAEYVKERSTAAGANANVCWQVYVKNSHRTPGEGKPFGYLKTATNGSSVNLFLMPYNYPILLRLLDEQKADARLRSHPDWRRKLDQFVESCPSYYKQQLKKALARIKLTGGILDEPAQALYAPQMNKTLTNMKSVGKEEMDKLLADIGSRLAKNPRPPSYVVNVERRESLRPARNFRIEWEEERKGRLAAAKADEPEKKKIRSRLPIPTTRNNVVVIEDDIPPDPELPEPAPAAAEPIPNMMIDLCTTTSVNQVYRNPFSIEKGNLVQMLPRLRINLDQQIRDSPIPALEGGLPGTSCKLQTAYELHSQAAALMGNYDEYVKALEFIGGGPLREVEHRAVRENTFGNPFKKDKKSMAVDEVGEAPAAARENNNGMMSKKDRRAMESNRPPRRKAGPLAQNSMSVWRERRRTNSMSTASDMSHTAEDLTDDLNEAEASGSNNGVDVDEIASDFARIPSSSSTPTNGAKSSGAASPATSTTSRDSGVSEWGLDEEAEAEAEDDEDEGILVIEDEETEQGPPTKKAKLSYTKAPPSSSSLPPPPSLPPSSLAAPSSSIPPAARLARRPSWKGGEEATLERIRGLKAEVAAVVRRFLSDESMLSKIESLLSPLSMQALLIMTRFARDEAKRFKKKSLTSTLQQRLAELETVANGIP</sequence>
<evidence type="ECO:0000313" key="4">
    <source>
        <dbReference type="EMBL" id="GMT34503.1"/>
    </source>
</evidence>
<dbReference type="InterPro" id="IPR036465">
    <property type="entry name" value="vWFA_dom_sf"/>
</dbReference>
<feature type="domain" description="Integrator complex subunit 6-like beta-barrel" evidence="3">
    <location>
        <begin position="279"/>
        <end position="414"/>
    </location>
</feature>
<feature type="compositionally biased region" description="Acidic residues" evidence="1">
    <location>
        <begin position="834"/>
        <end position="860"/>
    </location>
</feature>
<evidence type="ECO:0000259" key="2">
    <source>
        <dbReference type="Pfam" id="PF13519"/>
    </source>
</evidence>
<dbReference type="Pfam" id="PF25462">
    <property type="entry name" value="Beta-barrel_INTS6"/>
    <property type="match status" value="1"/>
</dbReference>
<evidence type="ECO:0008006" key="6">
    <source>
        <dbReference type="Google" id="ProtNLM"/>
    </source>
</evidence>
<feature type="compositionally biased region" description="Polar residues" evidence="1">
    <location>
        <begin position="801"/>
        <end position="812"/>
    </location>
</feature>
<dbReference type="Pfam" id="PF13519">
    <property type="entry name" value="VWA_2"/>
    <property type="match status" value="1"/>
</dbReference>
<evidence type="ECO:0000259" key="3">
    <source>
        <dbReference type="Pfam" id="PF25462"/>
    </source>
</evidence>
<dbReference type="Gene3D" id="3.40.50.410">
    <property type="entry name" value="von Willebrand factor, type A domain"/>
    <property type="match status" value="1"/>
</dbReference>
<feature type="compositionally biased region" description="Low complexity" evidence="1">
    <location>
        <begin position="890"/>
        <end position="905"/>
    </location>
</feature>
<dbReference type="PANTHER" id="PTHR12957:SF2">
    <property type="entry name" value="INTEGRATOR COMPLEX SUBUNIT 6"/>
    <property type="match status" value="1"/>
</dbReference>
<proteinExistence type="predicted"/>
<protein>
    <recommendedName>
        <fullName evidence="6">VWFA domain-containing protein</fullName>
    </recommendedName>
</protein>
<reference evidence="4" key="1">
    <citation type="submission" date="2023-10" db="EMBL/GenBank/DDBJ databases">
        <title>Genome assembly of Pristionchus species.</title>
        <authorList>
            <person name="Yoshida K."/>
            <person name="Sommer R.J."/>
        </authorList>
    </citation>
    <scope>NUCLEOTIDE SEQUENCE</scope>
    <source>
        <strain evidence="4">RS5133</strain>
    </source>
</reference>
<dbReference type="InterPro" id="IPR057413">
    <property type="entry name" value="Beta-barrel_INTS6"/>
</dbReference>
<comment type="caution">
    <text evidence="4">The sequence shown here is derived from an EMBL/GenBank/DDBJ whole genome shotgun (WGS) entry which is preliminary data.</text>
</comment>
<dbReference type="GO" id="GO:0032039">
    <property type="term" value="C:integrator complex"/>
    <property type="evidence" value="ECO:0007669"/>
    <property type="project" value="TreeGrafter"/>
</dbReference>
<dbReference type="Proteomes" id="UP001432322">
    <property type="component" value="Unassembled WGS sequence"/>
</dbReference>
<dbReference type="InterPro" id="IPR051113">
    <property type="entry name" value="Integrator_subunit6"/>
</dbReference>
<gene>
    <name evidence="4" type="ORF">PFISCL1PPCAC_25800</name>
</gene>
<dbReference type="PANTHER" id="PTHR12957">
    <property type="entry name" value="DEAD/H BOX POLYPEPTIDE 26/DICE1-RELATED"/>
    <property type="match status" value="1"/>
</dbReference>
<dbReference type="AlphaFoldDB" id="A0AAV5WT44"/>
<keyword evidence="5" id="KW-1185">Reference proteome</keyword>
<feature type="compositionally biased region" description="Polar residues" evidence="1">
    <location>
        <begin position="757"/>
        <end position="766"/>
    </location>
</feature>
<organism evidence="4 5">
    <name type="scientific">Pristionchus fissidentatus</name>
    <dbReference type="NCBI Taxonomy" id="1538716"/>
    <lineage>
        <taxon>Eukaryota</taxon>
        <taxon>Metazoa</taxon>
        <taxon>Ecdysozoa</taxon>
        <taxon>Nematoda</taxon>
        <taxon>Chromadorea</taxon>
        <taxon>Rhabditida</taxon>
        <taxon>Rhabditina</taxon>
        <taxon>Diplogasteromorpha</taxon>
        <taxon>Diplogasteroidea</taxon>
        <taxon>Neodiplogasteridae</taxon>
        <taxon>Pristionchus</taxon>
    </lineage>
</organism>
<feature type="domain" description="VWFA" evidence="2">
    <location>
        <begin position="4"/>
        <end position="131"/>
    </location>
</feature>
<evidence type="ECO:0000256" key="1">
    <source>
        <dbReference type="SAM" id="MobiDB-lite"/>
    </source>
</evidence>
<name>A0AAV5WT44_9BILA</name>
<dbReference type="FunFam" id="3.40.50.410:FF:000010">
    <property type="entry name" value="Integrator complex subunit 6 like"/>
    <property type="match status" value="1"/>
</dbReference>
<accession>A0AAV5WT44</accession>
<feature type="compositionally biased region" description="Low complexity" evidence="1">
    <location>
        <begin position="813"/>
        <end position="825"/>
    </location>
</feature>
<dbReference type="EMBL" id="BTSY01000006">
    <property type="protein sequence ID" value="GMT34503.1"/>
    <property type="molecule type" value="Genomic_DNA"/>
</dbReference>
<dbReference type="InterPro" id="IPR002035">
    <property type="entry name" value="VWF_A"/>
</dbReference>